<dbReference type="GO" id="GO:0008081">
    <property type="term" value="F:phosphoric diester hydrolase activity"/>
    <property type="evidence" value="ECO:0007669"/>
    <property type="project" value="InterPro"/>
</dbReference>
<gene>
    <name evidence="2" type="ORF">NA57DRAFT_62829</name>
</gene>
<dbReference type="InterPro" id="IPR017946">
    <property type="entry name" value="PLC-like_Pdiesterase_TIM-brl"/>
</dbReference>
<dbReference type="PANTHER" id="PTHR13593:SF80">
    <property type="entry name" value="PLC-LIKE PHOSPHODIESTERASE"/>
    <property type="match status" value="1"/>
</dbReference>
<protein>
    <recommendedName>
        <fullName evidence="4">PLC-like phosphodiesterase</fullName>
    </recommendedName>
</protein>
<dbReference type="AlphaFoldDB" id="A0A9P4IQB3"/>
<keyword evidence="3" id="KW-1185">Reference proteome</keyword>
<accession>A0A9P4IQB3</accession>
<comment type="caution">
    <text evidence="2">The sequence shown here is derived from an EMBL/GenBank/DDBJ whole genome shotgun (WGS) entry which is preliminary data.</text>
</comment>
<dbReference type="Proteomes" id="UP000799772">
    <property type="component" value="Unassembled WGS sequence"/>
</dbReference>
<dbReference type="GO" id="GO:0006629">
    <property type="term" value="P:lipid metabolic process"/>
    <property type="evidence" value="ECO:0007669"/>
    <property type="project" value="InterPro"/>
</dbReference>
<organism evidence="2 3">
    <name type="scientific">Rhizodiscina lignyota</name>
    <dbReference type="NCBI Taxonomy" id="1504668"/>
    <lineage>
        <taxon>Eukaryota</taxon>
        <taxon>Fungi</taxon>
        <taxon>Dikarya</taxon>
        <taxon>Ascomycota</taxon>
        <taxon>Pezizomycotina</taxon>
        <taxon>Dothideomycetes</taxon>
        <taxon>Pleosporomycetidae</taxon>
        <taxon>Aulographales</taxon>
        <taxon>Rhizodiscinaceae</taxon>
        <taxon>Rhizodiscina</taxon>
    </lineage>
</organism>
<dbReference type="Gene3D" id="3.20.20.190">
    <property type="entry name" value="Phosphatidylinositol (PI) phosphodiesterase"/>
    <property type="match status" value="1"/>
</dbReference>
<dbReference type="EMBL" id="ML978121">
    <property type="protein sequence ID" value="KAF2104137.1"/>
    <property type="molecule type" value="Genomic_DNA"/>
</dbReference>
<dbReference type="Pfam" id="PF26146">
    <property type="entry name" value="PI-PLC_X"/>
    <property type="match status" value="1"/>
</dbReference>
<feature type="signal peptide" evidence="1">
    <location>
        <begin position="1"/>
        <end position="21"/>
    </location>
</feature>
<evidence type="ECO:0000256" key="1">
    <source>
        <dbReference type="SAM" id="SignalP"/>
    </source>
</evidence>
<dbReference type="OrthoDB" id="7984201at2759"/>
<reference evidence="2" key="1">
    <citation type="journal article" date="2020" name="Stud. Mycol.">
        <title>101 Dothideomycetes genomes: a test case for predicting lifestyles and emergence of pathogens.</title>
        <authorList>
            <person name="Haridas S."/>
            <person name="Albert R."/>
            <person name="Binder M."/>
            <person name="Bloem J."/>
            <person name="Labutti K."/>
            <person name="Salamov A."/>
            <person name="Andreopoulos B."/>
            <person name="Baker S."/>
            <person name="Barry K."/>
            <person name="Bills G."/>
            <person name="Bluhm B."/>
            <person name="Cannon C."/>
            <person name="Castanera R."/>
            <person name="Culley D."/>
            <person name="Daum C."/>
            <person name="Ezra D."/>
            <person name="Gonzalez J."/>
            <person name="Henrissat B."/>
            <person name="Kuo A."/>
            <person name="Liang C."/>
            <person name="Lipzen A."/>
            <person name="Lutzoni F."/>
            <person name="Magnuson J."/>
            <person name="Mondo S."/>
            <person name="Nolan M."/>
            <person name="Ohm R."/>
            <person name="Pangilinan J."/>
            <person name="Park H.-J."/>
            <person name="Ramirez L."/>
            <person name="Alfaro M."/>
            <person name="Sun H."/>
            <person name="Tritt A."/>
            <person name="Yoshinaga Y."/>
            <person name="Zwiers L.-H."/>
            <person name="Turgeon B."/>
            <person name="Goodwin S."/>
            <person name="Spatafora J."/>
            <person name="Crous P."/>
            <person name="Grigoriev I."/>
        </authorList>
    </citation>
    <scope>NUCLEOTIDE SEQUENCE</scope>
    <source>
        <strain evidence="2">CBS 133067</strain>
    </source>
</reference>
<sequence>MWQFFSLPATLLPLLWQVTTAATPGGACNNSPDLCSKTYDNVTHLGAHDSPFLRDSSTDFSTAGNQFYNSTVQLDSGVRLLTAQVHAFNTSSGQDEWHLCHTDCLLLDAGKLSDWLSEIKTWMDVNPNDVVTVLLVNSDNGTPQDLDEQFSASGIKSYAYIPPSTTAPPTSGSWPTLGSLISSNTRLMTFIASLDPSSNTVAPYLMDEFTFVFENPFEVTDATNFTCNPDRPSSVQNSPQSAVQSDRMFLMNHFLDQSEAFGIDTPNVDAIADTNSPTLGTSGGLAQHMSDCAAVYGRSPNFALVDFSNVGPAMQSVDMVNGVQQAVGRTILTTAVLQEAAVENGAARANGRTGAEKRSQFAFIVGFIVAIGLAS</sequence>
<evidence type="ECO:0008006" key="4">
    <source>
        <dbReference type="Google" id="ProtNLM"/>
    </source>
</evidence>
<evidence type="ECO:0000313" key="2">
    <source>
        <dbReference type="EMBL" id="KAF2104137.1"/>
    </source>
</evidence>
<dbReference type="InterPro" id="IPR051057">
    <property type="entry name" value="PI-PLC_domain"/>
</dbReference>
<keyword evidence="1" id="KW-0732">Signal</keyword>
<dbReference type="PANTHER" id="PTHR13593">
    <property type="match status" value="1"/>
</dbReference>
<name>A0A9P4IQB3_9PEZI</name>
<feature type="chain" id="PRO_5040147428" description="PLC-like phosphodiesterase" evidence="1">
    <location>
        <begin position="22"/>
        <end position="375"/>
    </location>
</feature>
<dbReference type="SUPFAM" id="SSF51695">
    <property type="entry name" value="PLC-like phosphodiesterases"/>
    <property type="match status" value="1"/>
</dbReference>
<proteinExistence type="predicted"/>
<evidence type="ECO:0000313" key="3">
    <source>
        <dbReference type="Proteomes" id="UP000799772"/>
    </source>
</evidence>